<dbReference type="GO" id="GO:0016787">
    <property type="term" value="F:hydrolase activity"/>
    <property type="evidence" value="ECO:0007669"/>
    <property type="project" value="UniProtKB-KW"/>
</dbReference>
<keyword evidence="1" id="KW-0378">Hydrolase</keyword>
<evidence type="ECO:0000256" key="1">
    <source>
        <dbReference type="ARBA" id="ARBA00022801"/>
    </source>
</evidence>
<dbReference type="GO" id="GO:0005737">
    <property type="term" value="C:cytoplasm"/>
    <property type="evidence" value="ECO:0007669"/>
    <property type="project" value="TreeGrafter"/>
</dbReference>
<dbReference type="InterPro" id="IPR059032">
    <property type="entry name" value="WHD_DDX60"/>
</dbReference>
<dbReference type="WBParaSite" id="ACRNAN_Path_268.g993.t1">
    <property type="protein sequence ID" value="ACRNAN_Path_268.g993.t1"/>
    <property type="gene ID" value="ACRNAN_Path_268.g993"/>
</dbReference>
<keyword evidence="2" id="KW-0347">Helicase</keyword>
<evidence type="ECO:0000313" key="5">
    <source>
        <dbReference type="WBParaSite" id="ACRNAN_Path_268.g993.t1"/>
    </source>
</evidence>
<keyword evidence="2" id="KW-0067">ATP-binding</keyword>
<dbReference type="PANTHER" id="PTHR44533:SF4">
    <property type="entry name" value="DEAD_H RNA HELICASE, PUTATIVE-RELATED"/>
    <property type="match status" value="1"/>
</dbReference>
<keyword evidence="4" id="KW-1185">Reference proteome</keyword>
<dbReference type="GO" id="GO:0004386">
    <property type="term" value="F:helicase activity"/>
    <property type="evidence" value="ECO:0007669"/>
    <property type="project" value="UniProtKB-KW"/>
</dbReference>
<protein>
    <recommendedName>
        <fullName evidence="3">DDX60-like winged helix domain-containing protein</fullName>
    </recommendedName>
</protein>
<organism evidence="4 5">
    <name type="scientific">Acrobeloides nanus</name>
    <dbReference type="NCBI Taxonomy" id="290746"/>
    <lineage>
        <taxon>Eukaryota</taxon>
        <taxon>Metazoa</taxon>
        <taxon>Ecdysozoa</taxon>
        <taxon>Nematoda</taxon>
        <taxon>Chromadorea</taxon>
        <taxon>Rhabditida</taxon>
        <taxon>Tylenchina</taxon>
        <taxon>Cephalobomorpha</taxon>
        <taxon>Cephaloboidea</taxon>
        <taxon>Cephalobidae</taxon>
        <taxon>Acrobeloides</taxon>
    </lineage>
</organism>
<sequence length="405" mass="46555">MSGRAGRRGYDSAGTVIFMALPTSKTRRLLTASLATLRGNAPYTTSFLLRLFDYVNGWKDQEKSITEAKEKFKKGKLVDTTDTLNTEVRIKAALTLLDNCFALYTKDEAKRAAFNRLLKYLTLFNVQLLRREQLLNAKCELTGFAQVATALSSFEPGNLVFVHILQKGEFHKLCKKYAEEPKKLQDTLILILAHIFTNKRLPISYDTGDDSNKPALKPMPDEFQTLVDEYNSNVDKLLLAFLQLATEKRHLQSPVFELTGKIKEDSLDTAHLDVVSPFDEDLILDEKLMPAAARTLYDHRGNKIQMNSYAYDFWKNGSKDDLIKINKLSQLEYWYLIDNFSHVLIGIYSALFDVSKQRDKLLDVMREIADEYEDKFKKAFSMRSNIEETVTVEGKREKTKKWHRS</sequence>
<evidence type="ECO:0000256" key="2">
    <source>
        <dbReference type="ARBA" id="ARBA00022806"/>
    </source>
</evidence>
<dbReference type="Proteomes" id="UP000887540">
    <property type="component" value="Unplaced"/>
</dbReference>
<feature type="domain" description="DDX60-like winged helix" evidence="3">
    <location>
        <begin position="37"/>
        <end position="149"/>
    </location>
</feature>
<proteinExistence type="predicted"/>
<name>A0A914C4E7_9BILA</name>
<accession>A0A914C4E7</accession>
<dbReference type="Pfam" id="PF26076">
    <property type="entry name" value="WHD_DDX60"/>
    <property type="match status" value="1"/>
</dbReference>
<keyword evidence="2" id="KW-0547">Nucleotide-binding</keyword>
<dbReference type="AlphaFoldDB" id="A0A914C4E7"/>
<evidence type="ECO:0000313" key="4">
    <source>
        <dbReference type="Proteomes" id="UP000887540"/>
    </source>
</evidence>
<evidence type="ECO:0000259" key="3">
    <source>
        <dbReference type="Pfam" id="PF26076"/>
    </source>
</evidence>
<dbReference type="InterPro" id="IPR052431">
    <property type="entry name" value="SKI2_subfamily_helicases"/>
</dbReference>
<reference evidence="5" key="1">
    <citation type="submission" date="2022-11" db="UniProtKB">
        <authorList>
            <consortium name="WormBaseParasite"/>
        </authorList>
    </citation>
    <scope>IDENTIFICATION</scope>
</reference>
<dbReference type="PANTHER" id="PTHR44533">
    <property type="entry name" value="DEAD/H RNA HELICASE, PUTATIVE-RELATED"/>
    <property type="match status" value="1"/>
</dbReference>